<dbReference type="InterPro" id="IPR009163">
    <property type="entry name" value="Ap4A_phos1/2"/>
</dbReference>
<sequence>MNSPAPDLLEQTDRTIAQAMANGALQPIHTERTVLHQNGFDFSVRWVSSLALKDAARVDAVTRKRPGFNPFLPPDPDLTVASLGPRHLAVLNKYPVIERHLLIITRDFEAQTAPLTLTDFTALAYVMQAHGGLGFYNGGQVAGASQSHKHLQWVPAKTDLHTLAAIPSNHYDASQLPWRQLRTPLPAGCWSSVDTAAAWLETSYRNACDALDLQPVTDPMPPYNLLVTREWMTVVPRSQEKCDGISVNALGFAGSLFVREHQQIEHLRTIGPLALLQRVATGQPSR</sequence>
<feature type="active site" description="Nucleophile" evidence="1">
    <location>
        <position position="150"/>
    </location>
</feature>
<dbReference type="AlphaFoldDB" id="A0A323UU70"/>
<reference evidence="4 5" key="1">
    <citation type="submission" date="2018-06" db="EMBL/GenBank/DDBJ databases">
        <title>Azoarcus communis strain SWub3 genome.</title>
        <authorList>
            <person name="Zorraquino Salvo V."/>
            <person name="Toubiana D."/>
            <person name="Blumwald E."/>
        </authorList>
    </citation>
    <scope>NUCLEOTIDE SEQUENCE [LARGE SCALE GENOMIC DNA]</scope>
    <source>
        <strain evidence="4 5">SWub3</strain>
    </source>
</reference>
<dbReference type="Gene3D" id="3.30.428.70">
    <property type="match status" value="1"/>
</dbReference>
<dbReference type="GO" id="GO:0003877">
    <property type="term" value="F:ATP:ADP adenylyltransferase activity"/>
    <property type="evidence" value="ECO:0007669"/>
    <property type="project" value="InterPro"/>
</dbReference>
<dbReference type="InterPro" id="IPR019200">
    <property type="entry name" value="ATP_adenylylTrfase_C"/>
</dbReference>
<feature type="domain" description="Ap4A phosphorylase 1/2 N-terminal" evidence="3">
    <location>
        <begin position="7"/>
        <end position="158"/>
    </location>
</feature>
<dbReference type="GO" id="GO:0009117">
    <property type="term" value="P:nucleotide metabolic process"/>
    <property type="evidence" value="ECO:0007669"/>
    <property type="project" value="InterPro"/>
</dbReference>
<organism evidence="4 5">
    <name type="scientific">Parazoarcus communis SWub3 = DSM 12120</name>
    <dbReference type="NCBI Taxonomy" id="1121029"/>
    <lineage>
        <taxon>Bacteria</taxon>
        <taxon>Pseudomonadati</taxon>
        <taxon>Pseudomonadota</taxon>
        <taxon>Betaproteobacteria</taxon>
        <taxon>Rhodocyclales</taxon>
        <taxon>Zoogloeaceae</taxon>
        <taxon>Parazoarcus</taxon>
    </lineage>
</organism>
<dbReference type="EMBL" id="QKOE01000011">
    <property type="protein sequence ID" value="PZA15811.1"/>
    <property type="molecule type" value="Genomic_DNA"/>
</dbReference>
<protein>
    <submittedName>
        <fullName evidence="4">Phosphorylase</fullName>
    </submittedName>
</protein>
<dbReference type="PANTHER" id="PTHR38420:SF1">
    <property type="entry name" value="PUTATIVE (AFU_ORTHOLOGUE AFUA_5G14690)-RELATED"/>
    <property type="match status" value="1"/>
</dbReference>
<feature type="domain" description="ATP adenylyltransferase C-terminal" evidence="2">
    <location>
        <begin position="175"/>
        <end position="280"/>
    </location>
</feature>
<evidence type="ECO:0000313" key="4">
    <source>
        <dbReference type="EMBL" id="PZA15811.1"/>
    </source>
</evidence>
<dbReference type="GO" id="GO:0005524">
    <property type="term" value="F:ATP binding"/>
    <property type="evidence" value="ECO:0007669"/>
    <property type="project" value="InterPro"/>
</dbReference>
<proteinExistence type="predicted"/>
<accession>A0A323UU70</accession>
<dbReference type="Pfam" id="PF09830">
    <property type="entry name" value="ATP_transf"/>
    <property type="match status" value="1"/>
</dbReference>
<dbReference type="PANTHER" id="PTHR38420">
    <property type="entry name" value="AP-4-A PHOSPHORYLASE II"/>
    <property type="match status" value="1"/>
</dbReference>
<dbReference type="RefSeq" id="WP_110526335.1">
    <property type="nucleotide sequence ID" value="NZ_QKOE01000011.1"/>
</dbReference>
<dbReference type="Pfam" id="PF19327">
    <property type="entry name" value="Ap4A_phos_N"/>
    <property type="match status" value="1"/>
</dbReference>
<dbReference type="Proteomes" id="UP000248259">
    <property type="component" value="Unassembled WGS sequence"/>
</dbReference>
<evidence type="ECO:0000259" key="3">
    <source>
        <dbReference type="Pfam" id="PF19327"/>
    </source>
</evidence>
<dbReference type="PIRSF" id="PIRSF000846">
    <property type="entry name" value="ATP_adenylyltr"/>
    <property type="match status" value="1"/>
</dbReference>
<evidence type="ECO:0000256" key="1">
    <source>
        <dbReference type="PIRSR" id="PIRSR000846-1"/>
    </source>
</evidence>
<comment type="caution">
    <text evidence="4">The sequence shown here is derived from an EMBL/GenBank/DDBJ whole genome shotgun (WGS) entry which is preliminary data.</text>
</comment>
<dbReference type="SUPFAM" id="SSF54197">
    <property type="entry name" value="HIT-like"/>
    <property type="match status" value="1"/>
</dbReference>
<dbReference type="OrthoDB" id="421767at2"/>
<dbReference type="InterPro" id="IPR045759">
    <property type="entry name" value="Ap4A_phos1/2_N"/>
</dbReference>
<name>A0A323UU70_9RHOO</name>
<dbReference type="InterPro" id="IPR043171">
    <property type="entry name" value="Ap4A_phos1/2-like"/>
</dbReference>
<evidence type="ECO:0000259" key="2">
    <source>
        <dbReference type="Pfam" id="PF09830"/>
    </source>
</evidence>
<dbReference type="InterPro" id="IPR036265">
    <property type="entry name" value="HIT-like_sf"/>
</dbReference>
<evidence type="ECO:0000313" key="5">
    <source>
        <dbReference type="Proteomes" id="UP000248259"/>
    </source>
</evidence>
<gene>
    <name evidence="4" type="ORF">DNK49_15215</name>
</gene>
<keyword evidence="5" id="KW-1185">Reference proteome</keyword>